<keyword evidence="8" id="KW-0472">Membrane</keyword>
<dbReference type="InterPro" id="IPR003593">
    <property type="entry name" value="AAA+_ATPase"/>
</dbReference>
<evidence type="ECO:0000256" key="8">
    <source>
        <dbReference type="ARBA" id="ARBA00023136"/>
    </source>
</evidence>
<dbReference type="InterPro" id="IPR005722">
    <property type="entry name" value="ATP_synth_F1_bsu"/>
</dbReference>
<dbReference type="PANTHER" id="PTHR15184">
    <property type="entry name" value="ATP SYNTHASE"/>
    <property type="match status" value="1"/>
</dbReference>
<evidence type="ECO:0000313" key="12">
    <source>
        <dbReference type="EMBL" id="VAV87794.1"/>
    </source>
</evidence>
<sequence>NEILVTGIKVVDLLAPYAKGGKIGLFGGAGVGKTVLIQELINNIAKGHGGTSVFAGVGERTREGNDLYHEFLDAGVIAKDADGNPKSEGSKVALVFGQMNEPPGARARVALSGLTQAEYFRDQEGQDVLFFIDNIFRFTQAGSEVSALLGRIPSAVGYQPTLSTDMGALQERITSTNKGSITSVQAIYVPADDLTDPAPATSFAHLDATTVLNRAISELGIYPAVDPLDSTSRVLEPRVVGQEHYDTARAVQEILQKYKSLQDIIAILGMDELSEEDKLVVQRARKIQKFLSQPFHVAEVFTGISGKFVDLEDTIKSFKAVVDGEYDHLPENAFYMVGGIEDAIEKGKQLAAEAA</sequence>
<keyword evidence="7" id="KW-0406">Ion transport</keyword>
<feature type="non-terminal residue" evidence="12">
    <location>
        <position position="1"/>
    </location>
</feature>
<dbReference type="FunFam" id="1.10.1140.10:FF:000001">
    <property type="entry name" value="ATP synthase subunit beta"/>
    <property type="match status" value="1"/>
</dbReference>
<dbReference type="AlphaFoldDB" id="A0A3B0R2W5"/>
<proteinExistence type="inferred from homology"/>
<feature type="domain" description="AAA+ ATPase" evidence="11">
    <location>
        <begin position="19"/>
        <end position="271"/>
    </location>
</feature>
<evidence type="ECO:0000256" key="3">
    <source>
        <dbReference type="ARBA" id="ARBA00022448"/>
    </source>
</evidence>
<dbReference type="GO" id="GO:0046933">
    <property type="term" value="F:proton-transporting ATP synthase activity, rotational mechanism"/>
    <property type="evidence" value="ECO:0007669"/>
    <property type="project" value="InterPro"/>
</dbReference>
<evidence type="ECO:0000256" key="10">
    <source>
        <dbReference type="ARBA" id="ARBA00023310"/>
    </source>
</evidence>
<evidence type="ECO:0000256" key="5">
    <source>
        <dbReference type="ARBA" id="ARBA00022840"/>
    </source>
</evidence>
<dbReference type="Gene3D" id="1.10.1140.10">
    <property type="entry name" value="Bovine Mitochondrial F1-atpase, Atp Synthase Beta Chain, Chain D, domain 3"/>
    <property type="match status" value="1"/>
</dbReference>
<dbReference type="InterPro" id="IPR024034">
    <property type="entry name" value="ATPase_F1/V1_b/a_C"/>
</dbReference>
<keyword evidence="4" id="KW-0547">Nucleotide-binding</keyword>
<keyword evidence="3" id="KW-0813">Transport</keyword>
<keyword evidence="5" id="KW-0067">ATP-binding</keyword>
<dbReference type="InterPro" id="IPR000194">
    <property type="entry name" value="ATPase_F1/V1/A1_a/bsu_nucl-bd"/>
</dbReference>
<dbReference type="Pfam" id="PF00006">
    <property type="entry name" value="ATP-synt_ab"/>
    <property type="match status" value="1"/>
</dbReference>
<dbReference type="EC" id="3.6.3.14" evidence="12"/>
<dbReference type="InterPro" id="IPR055190">
    <property type="entry name" value="ATP-synt_VA_C"/>
</dbReference>
<name>A0A3B0R2W5_9ZZZZ</name>
<evidence type="ECO:0000256" key="4">
    <source>
        <dbReference type="ARBA" id="ARBA00022741"/>
    </source>
</evidence>
<dbReference type="Pfam" id="PF22919">
    <property type="entry name" value="ATP-synt_VA_C"/>
    <property type="match status" value="1"/>
</dbReference>
<keyword evidence="6" id="KW-1278">Translocase</keyword>
<accession>A0A3B0R2W5</accession>
<dbReference type="CDD" id="cd01133">
    <property type="entry name" value="F1-ATPase_beta_CD"/>
    <property type="match status" value="1"/>
</dbReference>
<dbReference type="NCBIfam" id="TIGR01039">
    <property type="entry name" value="atpD"/>
    <property type="match status" value="1"/>
</dbReference>
<evidence type="ECO:0000256" key="6">
    <source>
        <dbReference type="ARBA" id="ARBA00022967"/>
    </source>
</evidence>
<keyword evidence="12" id="KW-0378">Hydrolase</keyword>
<dbReference type="GO" id="GO:0045259">
    <property type="term" value="C:proton-transporting ATP synthase complex"/>
    <property type="evidence" value="ECO:0007669"/>
    <property type="project" value="UniProtKB-KW"/>
</dbReference>
<dbReference type="InterPro" id="IPR020003">
    <property type="entry name" value="ATPase_a/bsu_AS"/>
</dbReference>
<reference evidence="12" key="1">
    <citation type="submission" date="2018-06" db="EMBL/GenBank/DDBJ databases">
        <authorList>
            <person name="Zhirakovskaya E."/>
        </authorList>
    </citation>
    <scope>NUCLEOTIDE SEQUENCE</scope>
</reference>
<dbReference type="GO" id="GO:0005524">
    <property type="term" value="F:ATP binding"/>
    <property type="evidence" value="ECO:0007669"/>
    <property type="project" value="UniProtKB-KW"/>
</dbReference>
<evidence type="ECO:0000256" key="2">
    <source>
        <dbReference type="ARBA" id="ARBA00008936"/>
    </source>
</evidence>
<dbReference type="SMART" id="SM00382">
    <property type="entry name" value="AAA"/>
    <property type="match status" value="1"/>
</dbReference>
<organism evidence="12">
    <name type="scientific">hydrothermal vent metagenome</name>
    <dbReference type="NCBI Taxonomy" id="652676"/>
    <lineage>
        <taxon>unclassified sequences</taxon>
        <taxon>metagenomes</taxon>
        <taxon>ecological metagenomes</taxon>
    </lineage>
</organism>
<dbReference type="InterPro" id="IPR050053">
    <property type="entry name" value="ATPase_alpha/beta_chains"/>
</dbReference>
<dbReference type="CDD" id="cd18110">
    <property type="entry name" value="ATP-synt_F1_beta_C"/>
    <property type="match status" value="1"/>
</dbReference>
<dbReference type="GO" id="GO:0016787">
    <property type="term" value="F:hydrolase activity"/>
    <property type="evidence" value="ECO:0007669"/>
    <property type="project" value="UniProtKB-KW"/>
</dbReference>
<dbReference type="InterPro" id="IPR027417">
    <property type="entry name" value="P-loop_NTPase"/>
</dbReference>
<comment type="similarity">
    <text evidence="2">Belongs to the ATPase alpha/beta chains family.</text>
</comment>
<keyword evidence="9" id="KW-0139">CF(1)</keyword>
<protein>
    <submittedName>
        <fullName evidence="12">ATP synthase beta chain</fullName>
        <ecNumber evidence="12">3.6.3.14</ecNumber>
    </submittedName>
</protein>
<dbReference type="SUPFAM" id="SSF52540">
    <property type="entry name" value="P-loop containing nucleoside triphosphate hydrolases"/>
    <property type="match status" value="1"/>
</dbReference>
<dbReference type="Gene3D" id="3.40.50.300">
    <property type="entry name" value="P-loop containing nucleotide triphosphate hydrolases"/>
    <property type="match status" value="1"/>
</dbReference>
<evidence type="ECO:0000256" key="9">
    <source>
        <dbReference type="ARBA" id="ARBA00023196"/>
    </source>
</evidence>
<comment type="subcellular location">
    <subcellularLocation>
        <location evidence="1">Membrane</location>
    </subcellularLocation>
</comment>
<evidence type="ECO:0000259" key="11">
    <source>
        <dbReference type="SMART" id="SM00382"/>
    </source>
</evidence>
<dbReference type="SUPFAM" id="SSF47917">
    <property type="entry name" value="C-terminal domain of alpha and beta subunits of F1 ATP synthase"/>
    <property type="match status" value="1"/>
</dbReference>
<evidence type="ECO:0000256" key="7">
    <source>
        <dbReference type="ARBA" id="ARBA00023065"/>
    </source>
</evidence>
<keyword evidence="10" id="KW-0066">ATP synthesis</keyword>
<dbReference type="EMBL" id="UOEF01000023">
    <property type="protein sequence ID" value="VAV87794.1"/>
    <property type="molecule type" value="Genomic_DNA"/>
</dbReference>
<gene>
    <name evidence="12" type="ORF">MNBD_ALPHA04-1193</name>
</gene>
<dbReference type="PROSITE" id="PS00152">
    <property type="entry name" value="ATPASE_ALPHA_BETA"/>
    <property type="match status" value="1"/>
</dbReference>
<dbReference type="PANTHER" id="PTHR15184:SF71">
    <property type="entry name" value="ATP SYNTHASE SUBUNIT BETA, MITOCHONDRIAL"/>
    <property type="match status" value="1"/>
</dbReference>
<evidence type="ECO:0000256" key="1">
    <source>
        <dbReference type="ARBA" id="ARBA00004370"/>
    </source>
</evidence>